<evidence type="ECO:0000313" key="2">
    <source>
        <dbReference type="Proteomes" id="UP001153069"/>
    </source>
</evidence>
<keyword evidence="2" id="KW-1185">Reference proteome</keyword>
<dbReference type="AlphaFoldDB" id="A0A9N8EMB4"/>
<dbReference type="OrthoDB" id="433525at2759"/>
<accession>A0A9N8EMB4</accession>
<gene>
    <name evidence="1" type="ORF">SEMRO_1452_G273920.1</name>
</gene>
<protein>
    <submittedName>
        <fullName evidence="1">Uncharacterized protein</fullName>
    </submittedName>
</protein>
<sequence>MLHLKDPPATKVHQDDFSPGKGNALQACVASLFDQPLDEVPNFIELDCGYEQGIQDYLQQNKSSYTAVKKKPSNDNTDNDTGKLCILRGKSPRGDFGHVIVARVVEGGDKETTFTPVHDPHPEGTFLDNSEPFGWYMTFEKA</sequence>
<comment type="caution">
    <text evidence="1">The sequence shown here is derived from an EMBL/GenBank/DDBJ whole genome shotgun (WGS) entry which is preliminary data.</text>
</comment>
<proteinExistence type="predicted"/>
<dbReference type="Proteomes" id="UP001153069">
    <property type="component" value="Unassembled WGS sequence"/>
</dbReference>
<reference evidence="1" key="1">
    <citation type="submission" date="2020-06" db="EMBL/GenBank/DDBJ databases">
        <authorList>
            <consortium name="Plant Systems Biology data submission"/>
        </authorList>
    </citation>
    <scope>NUCLEOTIDE SEQUENCE</scope>
    <source>
        <strain evidence="1">D6</strain>
    </source>
</reference>
<name>A0A9N8EMB4_9STRA</name>
<organism evidence="1 2">
    <name type="scientific">Seminavis robusta</name>
    <dbReference type="NCBI Taxonomy" id="568900"/>
    <lineage>
        <taxon>Eukaryota</taxon>
        <taxon>Sar</taxon>
        <taxon>Stramenopiles</taxon>
        <taxon>Ochrophyta</taxon>
        <taxon>Bacillariophyta</taxon>
        <taxon>Bacillariophyceae</taxon>
        <taxon>Bacillariophycidae</taxon>
        <taxon>Naviculales</taxon>
        <taxon>Naviculaceae</taxon>
        <taxon>Seminavis</taxon>
    </lineage>
</organism>
<evidence type="ECO:0000313" key="1">
    <source>
        <dbReference type="EMBL" id="CAB9523757.1"/>
    </source>
</evidence>
<dbReference type="EMBL" id="CAICTM010001450">
    <property type="protein sequence ID" value="CAB9523757.1"/>
    <property type="molecule type" value="Genomic_DNA"/>
</dbReference>